<dbReference type="AlphaFoldDB" id="A0A9P6IS62"/>
<gene>
    <name evidence="1" type="ORF">BGZ70_003625</name>
</gene>
<evidence type="ECO:0000313" key="2">
    <source>
        <dbReference type="Proteomes" id="UP000738359"/>
    </source>
</evidence>
<comment type="caution">
    <text evidence="1">The sequence shown here is derived from an EMBL/GenBank/DDBJ whole genome shotgun (WGS) entry which is preliminary data.</text>
</comment>
<organism evidence="1 2">
    <name type="scientific">Mortierella alpina</name>
    <name type="common">Oleaginous fungus</name>
    <name type="synonym">Mortierella renispora</name>
    <dbReference type="NCBI Taxonomy" id="64518"/>
    <lineage>
        <taxon>Eukaryota</taxon>
        <taxon>Fungi</taxon>
        <taxon>Fungi incertae sedis</taxon>
        <taxon>Mucoromycota</taxon>
        <taxon>Mortierellomycotina</taxon>
        <taxon>Mortierellomycetes</taxon>
        <taxon>Mortierellales</taxon>
        <taxon>Mortierellaceae</taxon>
        <taxon>Mortierella</taxon>
    </lineage>
</organism>
<evidence type="ECO:0000313" key="1">
    <source>
        <dbReference type="EMBL" id="KAF9945758.1"/>
    </source>
</evidence>
<keyword evidence="2" id="KW-1185">Reference proteome</keyword>
<reference evidence="1" key="1">
    <citation type="journal article" date="2020" name="Fungal Divers.">
        <title>Resolving the Mortierellaceae phylogeny through synthesis of multi-gene phylogenetics and phylogenomics.</title>
        <authorList>
            <person name="Vandepol N."/>
            <person name="Liber J."/>
            <person name="Desiro A."/>
            <person name="Na H."/>
            <person name="Kennedy M."/>
            <person name="Barry K."/>
            <person name="Grigoriev I.V."/>
            <person name="Miller A.N."/>
            <person name="O'Donnell K."/>
            <person name="Stajich J.E."/>
            <person name="Bonito G."/>
        </authorList>
    </citation>
    <scope>NUCLEOTIDE SEQUENCE</scope>
    <source>
        <strain evidence="1">CK1249</strain>
    </source>
</reference>
<dbReference type="EMBL" id="JAAAHY010002008">
    <property type="protein sequence ID" value="KAF9945758.1"/>
    <property type="molecule type" value="Genomic_DNA"/>
</dbReference>
<accession>A0A9P6IS62</accession>
<sequence>MLTRGRLPRLTDLQVFNEGKTNGDIQWLKNLVSESTAPQSWQARDSKLDAQALTRLTVDGMHFQDAQWKVLFEALDFKSLTKVILKEELAKRAPFAKLII</sequence>
<dbReference type="Proteomes" id="UP000738359">
    <property type="component" value="Unassembled WGS sequence"/>
</dbReference>
<protein>
    <submittedName>
        <fullName evidence="1">Uncharacterized protein</fullName>
    </submittedName>
</protein>
<proteinExistence type="predicted"/>
<name>A0A9P6IS62_MORAP</name>
<dbReference type="OrthoDB" id="2437436at2759"/>